<evidence type="ECO:0000256" key="4">
    <source>
        <dbReference type="ARBA" id="ARBA00022475"/>
    </source>
</evidence>
<dbReference type="SUPFAM" id="SSF53649">
    <property type="entry name" value="Alkaline phosphatase-like"/>
    <property type="match status" value="1"/>
</dbReference>
<sequence length="626" mass="70290">MNQNSAIKRLFSRPIILFSIVLLIKSAVAWFVVFSEGPSWSMAFTEIPFFLIVFSMIEWLASKRKILYYMIANLLITIIYFAVLMYYKYYGVIATYHALQQADKVTKVGESTYSLITPYYLFIFVDILFFLFFMFRPKYIAKWKERGAIRMSRPVLLVLSAVSFGLCVFNIWPNHASMNEIKKAESMGILNYELYTLFADTTEDEELIAPQDITQQAVNEVKGITEPAAPLYFGADKGRNLIVVQMESFQNFLIGLSIDGQEITPNLSRLVRENTYFNNFYTNAGQGTTSDAEFAVNTSFYVPKNEPATSSDYMRKAVPSLPKLLGGNGYATATFHTNSVEFWNRTALYKAIGFDKYYDQAFYGDDDHIAFGSSDEVLFAKTVPELVKMDAGDQPFYAMVISMSAHHPYRIPEEKYKMVLPDRYKGTLLGDYIQAQNYADYAMGQFLEELKASGLWDDSLVVFYGDHQGVPMYTLGSGEKELINGLVGHDYGYTDMFNIPFIVHSPSGSLPAVMSGTGGQVDILPTVANLLGVSVAGQLHFGEDLFNQASNLLPVRHFLPTGSFINNQSIYVTGDGYADGTNYSLLDNSSLPGSSTEAQFTAVQRLLSLSNSYLLQLPDRTDQTDQ</sequence>
<dbReference type="Gene3D" id="3.30.1120.170">
    <property type="match status" value="1"/>
</dbReference>
<dbReference type="OrthoDB" id="5901192at2"/>
<keyword evidence="10" id="KW-0464">Manganese</keyword>
<feature type="binding site" evidence="11">
    <location>
        <position position="289"/>
    </location>
    <ligand>
        <name>Mn(2+)</name>
        <dbReference type="ChEBI" id="CHEBI:29035"/>
    </ligand>
</feature>
<feature type="binding site" evidence="11">
    <location>
        <position position="466"/>
    </location>
    <ligand>
        <name>Mn(2+)</name>
        <dbReference type="ChEBI" id="CHEBI:29035"/>
    </ligand>
</feature>
<comment type="similarity">
    <text evidence="3 8">Belongs to the LTA synthase family.</text>
</comment>
<dbReference type="InterPro" id="IPR012160">
    <property type="entry name" value="LtaS-like"/>
</dbReference>
<evidence type="ECO:0000256" key="6">
    <source>
        <dbReference type="ARBA" id="ARBA00022989"/>
    </source>
</evidence>
<evidence type="ECO:0000256" key="3">
    <source>
        <dbReference type="ARBA" id="ARBA00009983"/>
    </source>
</evidence>
<keyword evidence="4 8" id="KW-1003">Cell membrane</keyword>
<keyword evidence="7 8" id="KW-0472">Membrane</keyword>
<dbReference type="GO" id="GO:0005886">
    <property type="term" value="C:plasma membrane"/>
    <property type="evidence" value="ECO:0007669"/>
    <property type="project" value="UniProtKB-SubCell"/>
</dbReference>
<dbReference type="CDD" id="cd16015">
    <property type="entry name" value="LTA_synthase"/>
    <property type="match status" value="1"/>
</dbReference>
<organism evidence="14 15">
    <name type="scientific">Paenibacillus typhae</name>
    <dbReference type="NCBI Taxonomy" id="1174501"/>
    <lineage>
        <taxon>Bacteria</taxon>
        <taxon>Bacillati</taxon>
        <taxon>Bacillota</taxon>
        <taxon>Bacilli</taxon>
        <taxon>Bacillales</taxon>
        <taxon>Paenibacillaceae</taxon>
        <taxon>Paenibacillus</taxon>
    </lineage>
</organism>
<keyword evidence="15" id="KW-1185">Reference proteome</keyword>
<dbReference type="AlphaFoldDB" id="A0A1G8M9S2"/>
<dbReference type="GO" id="GO:0046872">
    <property type="term" value="F:metal ion binding"/>
    <property type="evidence" value="ECO:0007669"/>
    <property type="project" value="UniProtKB-KW"/>
</dbReference>
<dbReference type="PIRSF" id="PIRSF005091">
    <property type="entry name" value="Mmb_sulf_HI1246"/>
    <property type="match status" value="1"/>
</dbReference>
<feature type="transmembrane region" description="Helical" evidence="12">
    <location>
        <begin position="116"/>
        <end position="135"/>
    </location>
</feature>
<comment type="subcellular location">
    <subcellularLocation>
        <location evidence="1">Cell membrane</location>
        <topology evidence="1">Multi-pass membrane protein</topology>
    </subcellularLocation>
</comment>
<feature type="transmembrane region" description="Helical" evidence="12">
    <location>
        <begin position="155"/>
        <end position="172"/>
    </location>
</feature>
<evidence type="ECO:0000313" key="15">
    <source>
        <dbReference type="Proteomes" id="UP000199050"/>
    </source>
</evidence>
<reference evidence="15" key="1">
    <citation type="submission" date="2016-10" db="EMBL/GenBank/DDBJ databases">
        <authorList>
            <person name="Varghese N."/>
            <person name="Submissions S."/>
        </authorList>
    </citation>
    <scope>NUCLEOTIDE SEQUENCE [LARGE SCALE GENOMIC DNA]</scope>
    <source>
        <strain evidence="15">CGMCC 1.11012</strain>
    </source>
</reference>
<feature type="transmembrane region" description="Helical" evidence="12">
    <location>
        <begin position="15"/>
        <end position="34"/>
    </location>
</feature>
<evidence type="ECO:0000256" key="1">
    <source>
        <dbReference type="ARBA" id="ARBA00004651"/>
    </source>
</evidence>
<evidence type="ECO:0000259" key="13">
    <source>
        <dbReference type="Pfam" id="PF00884"/>
    </source>
</evidence>
<feature type="active site" evidence="9">
    <location>
        <position position="289"/>
    </location>
</feature>
<name>A0A1G8M9S2_9BACL</name>
<evidence type="ECO:0000256" key="11">
    <source>
        <dbReference type="PIRSR" id="PIRSR005091-3"/>
    </source>
</evidence>
<protein>
    <submittedName>
        <fullName evidence="14">Phosphoglycerol transferase MdoB</fullName>
    </submittedName>
</protein>
<gene>
    <name evidence="14" type="ORF">SAMN05216192_10743</name>
</gene>
<keyword evidence="5 12" id="KW-0812">Transmembrane</keyword>
<feature type="transmembrane region" description="Helical" evidence="12">
    <location>
        <begin position="67"/>
        <end position="87"/>
    </location>
</feature>
<evidence type="ECO:0000256" key="5">
    <source>
        <dbReference type="ARBA" id="ARBA00022692"/>
    </source>
</evidence>
<dbReference type="Gene3D" id="3.40.720.10">
    <property type="entry name" value="Alkaline Phosphatase, subunit A"/>
    <property type="match status" value="1"/>
</dbReference>
<evidence type="ECO:0000256" key="8">
    <source>
        <dbReference type="PIRNR" id="PIRNR005091"/>
    </source>
</evidence>
<feature type="binding site" evidence="11">
    <location>
        <position position="247"/>
    </location>
    <ligand>
        <name>Mn(2+)</name>
        <dbReference type="ChEBI" id="CHEBI:29035"/>
    </ligand>
</feature>
<dbReference type="PANTHER" id="PTHR47371">
    <property type="entry name" value="LIPOTEICHOIC ACID SYNTHASE"/>
    <property type="match status" value="1"/>
</dbReference>
<proteinExistence type="inferred from homology"/>
<dbReference type="Pfam" id="PF00884">
    <property type="entry name" value="Sulfatase"/>
    <property type="match status" value="1"/>
</dbReference>
<dbReference type="GO" id="GO:0016740">
    <property type="term" value="F:transferase activity"/>
    <property type="evidence" value="ECO:0007669"/>
    <property type="project" value="UniProtKB-KW"/>
</dbReference>
<comment type="pathway">
    <text evidence="2">Cell wall biogenesis; lipoteichoic acid biosynthesis.</text>
</comment>
<evidence type="ECO:0000256" key="2">
    <source>
        <dbReference type="ARBA" id="ARBA00004936"/>
    </source>
</evidence>
<evidence type="ECO:0000256" key="12">
    <source>
        <dbReference type="SAM" id="Phobius"/>
    </source>
</evidence>
<dbReference type="RefSeq" id="WP_090713704.1">
    <property type="nucleotide sequence ID" value="NZ_CBCSKY010000012.1"/>
</dbReference>
<feature type="binding site" evidence="11">
    <location>
        <position position="467"/>
    </location>
    <ligand>
        <name>Mn(2+)</name>
        <dbReference type="ChEBI" id="CHEBI:29035"/>
    </ligand>
</feature>
<evidence type="ECO:0000313" key="14">
    <source>
        <dbReference type="EMBL" id="SDI64684.1"/>
    </source>
</evidence>
<keyword evidence="14" id="KW-0808">Transferase</keyword>
<dbReference type="Proteomes" id="UP000199050">
    <property type="component" value="Unassembled WGS sequence"/>
</dbReference>
<dbReference type="STRING" id="1174501.SAMN05216192_10743"/>
<evidence type="ECO:0000256" key="9">
    <source>
        <dbReference type="PIRSR" id="PIRSR005091-1"/>
    </source>
</evidence>
<feature type="binding site" evidence="10">
    <location>
        <position position="406"/>
    </location>
    <ligand>
        <name>substrate</name>
    </ligand>
</feature>
<evidence type="ECO:0000256" key="7">
    <source>
        <dbReference type="ARBA" id="ARBA00023136"/>
    </source>
</evidence>
<dbReference type="EMBL" id="FNDX01000007">
    <property type="protein sequence ID" value="SDI64684.1"/>
    <property type="molecule type" value="Genomic_DNA"/>
</dbReference>
<dbReference type="InterPro" id="IPR017850">
    <property type="entry name" value="Alkaline_phosphatase_core_sf"/>
</dbReference>
<keyword evidence="10" id="KW-0479">Metal-binding</keyword>
<keyword evidence="6 12" id="KW-1133">Transmembrane helix</keyword>
<accession>A0A1G8M9S2</accession>
<evidence type="ECO:0000256" key="10">
    <source>
        <dbReference type="PIRSR" id="PIRSR005091-2"/>
    </source>
</evidence>
<dbReference type="InterPro" id="IPR050448">
    <property type="entry name" value="OpgB/LTA_synthase_biosynth"/>
</dbReference>
<dbReference type="InterPro" id="IPR000917">
    <property type="entry name" value="Sulfatase_N"/>
</dbReference>
<feature type="transmembrane region" description="Helical" evidence="12">
    <location>
        <begin position="40"/>
        <end position="60"/>
    </location>
</feature>
<dbReference type="PANTHER" id="PTHR47371:SF3">
    <property type="entry name" value="PHOSPHOGLYCEROL TRANSFERASE I"/>
    <property type="match status" value="1"/>
</dbReference>
<feature type="domain" description="Sulfatase N-terminal" evidence="13">
    <location>
        <begin position="239"/>
        <end position="533"/>
    </location>
</feature>